<dbReference type="InterPro" id="IPR050445">
    <property type="entry name" value="Bact_polysacc_biosynth/exp"/>
</dbReference>
<name>A0A1H5VA93_9BACT</name>
<protein>
    <submittedName>
        <fullName evidence="2">Chain length determinant protein</fullName>
    </submittedName>
</protein>
<dbReference type="OrthoDB" id="745212at2"/>
<gene>
    <name evidence="2" type="ORF">SAMN03080598_01590</name>
</gene>
<dbReference type="EMBL" id="FNVR01000006">
    <property type="protein sequence ID" value="SEF83691.1"/>
    <property type="molecule type" value="Genomic_DNA"/>
</dbReference>
<evidence type="ECO:0000313" key="3">
    <source>
        <dbReference type="Proteomes" id="UP000236736"/>
    </source>
</evidence>
<dbReference type="PANTHER" id="PTHR32309:SF31">
    <property type="entry name" value="CAPSULAR EXOPOLYSACCHARIDE FAMILY"/>
    <property type="match status" value="1"/>
</dbReference>
<keyword evidence="1" id="KW-1133">Transmembrane helix</keyword>
<sequence length="355" mass="39704">MTGSKHFSENQFTLKEVFQNLGEWFAYFLSRWKILLLAGVIGIGLGALVSKFKKPVFHAETSFVLEEGDSGGIGQMSGLASLVGVNLGSLGSTSGLFQGDNIMELYRSDRMLGETLLSEFSENQLLIDRFVEFQELDRKWASKVDFESLDFSIPRENFSVTQDSVVKEVAKLIRENQLAVAKPDRKLSIIQVSISSKDEQFAKVFNEKLVEKVNSFYLETKTKKTGENLSILQTQADSVRTILDQSIGAYASATDRVPNANPLLSSATVESRKRQIDVQATSAVYQEIVKNLEIAKVNHRNNSPLIQIIDSPRLPLKRSEIRLVKGMVLGAVITGLLVVFGLYFRRLYQKHVQES</sequence>
<reference evidence="3" key="1">
    <citation type="submission" date="2016-10" db="EMBL/GenBank/DDBJ databases">
        <authorList>
            <person name="Varghese N."/>
            <person name="Submissions S."/>
        </authorList>
    </citation>
    <scope>NUCLEOTIDE SEQUENCE [LARGE SCALE GENOMIC DNA]</scope>
    <source>
        <strain evidence="3">DSM 17298</strain>
    </source>
</reference>
<dbReference type="RefSeq" id="WP_103924264.1">
    <property type="nucleotide sequence ID" value="NZ_FNVR01000006.1"/>
</dbReference>
<accession>A0A1H5VA93</accession>
<dbReference type="PANTHER" id="PTHR32309">
    <property type="entry name" value="TYROSINE-PROTEIN KINASE"/>
    <property type="match status" value="1"/>
</dbReference>
<organism evidence="2 3">
    <name type="scientific">Algoriphagus boritolerans DSM 17298 = JCM 18970</name>
    <dbReference type="NCBI Taxonomy" id="1120964"/>
    <lineage>
        <taxon>Bacteria</taxon>
        <taxon>Pseudomonadati</taxon>
        <taxon>Bacteroidota</taxon>
        <taxon>Cytophagia</taxon>
        <taxon>Cytophagales</taxon>
        <taxon>Cyclobacteriaceae</taxon>
        <taxon>Algoriphagus</taxon>
    </lineage>
</organism>
<dbReference type="Proteomes" id="UP000236736">
    <property type="component" value="Unassembled WGS sequence"/>
</dbReference>
<keyword evidence="1" id="KW-0472">Membrane</keyword>
<keyword evidence="3" id="KW-1185">Reference proteome</keyword>
<keyword evidence="1" id="KW-0812">Transmembrane</keyword>
<proteinExistence type="predicted"/>
<evidence type="ECO:0000313" key="2">
    <source>
        <dbReference type="EMBL" id="SEF83691.1"/>
    </source>
</evidence>
<feature type="transmembrane region" description="Helical" evidence="1">
    <location>
        <begin position="24"/>
        <end position="49"/>
    </location>
</feature>
<dbReference type="STRING" id="1120964.GCA_001313265_01609"/>
<evidence type="ECO:0000256" key="1">
    <source>
        <dbReference type="SAM" id="Phobius"/>
    </source>
</evidence>
<dbReference type="AlphaFoldDB" id="A0A1H5VA93"/>
<feature type="transmembrane region" description="Helical" evidence="1">
    <location>
        <begin position="323"/>
        <end position="344"/>
    </location>
</feature>